<dbReference type="OrthoDB" id="6372431at2759"/>
<feature type="active site" description="Proton acceptor" evidence="6">
    <location>
        <position position="268"/>
    </location>
</feature>
<feature type="region of interest" description="Disordered" evidence="8">
    <location>
        <begin position="42"/>
        <end position="88"/>
    </location>
</feature>
<keyword evidence="7" id="KW-0067">ATP-binding</keyword>
<dbReference type="EMBL" id="AOGT01002190">
    <property type="protein sequence ID" value="EMG46023.1"/>
    <property type="molecule type" value="Genomic_DNA"/>
</dbReference>
<evidence type="ECO:0000256" key="2">
    <source>
        <dbReference type="ARBA" id="ARBA00009283"/>
    </source>
</evidence>
<dbReference type="GO" id="GO:0005524">
    <property type="term" value="F:ATP binding"/>
    <property type="evidence" value="ECO:0007669"/>
    <property type="project" value="UniProtKB-KW"/>
</dbReference>
<evidence type="ECO:0000256" key="8">
    <source>
        <dbReference type="SAM" id="MobiDB-lite"/>
    </source>
</evidence>
<feature type="binding site" evidence="7">
    <location>
        <begin position="299"/>
        <end position="303"/>
    </location>
    <ligand>
        <name>ATP</name>
        <dbReference type="ChEBI" id="CHEBI:30616"/>
    </ligand>
</feature>
<dbReference type="Gene3D" id="3.30.420.150">
    <property type="entry name" value="Exopolyphosphatase. Domain 2"/>
    <property type="match status" value="1"/>
</dbReference>
<dbReference type="Proteomes" id="UP000011777">
    <property type="component" value="Unassembled WGS sequence"/>
</dbReference>
<keyword evidence="3" id="KW-0378">Hydrolase</keyword>
<comment type="subcellular location">
    <subcellularLocation>
        <location evidence="1">Golgi apparatus membrane</location>
        <topology evidence="1">Single-pass type II membrane protein</topology>
    </subcellularLocation>
</comment>
<evidence type="ECO:0000256" key="4">
    <source>
        <dbReference type="ARBA" id="ARBA00037742"/>
    </source>
</evidence>
<dbReference type="GO" id="GO:0000139">
    <property type="term" value="C:Golgi membrane"/>
    <property type="evidence" value="ECO:0007669"/>
    <property type="project" value="UniProtKB-SubCell"/>
</dbReference>
<evidence type="ECO:0000256" key="3">
    <source>
        <dbReference type="ARBA" id="ARBA00022801"/>
    </source>
</evidence>
<keyword evidence="7" id="KW-0547">Nucleotide-binding</keyword>
<dbReference type="GO" id="GO:0045134">
    <property type="term" value="F:UDP phosphatase activity"/>
    <property type="evidence" value="ECO:0007669"/>
    <property type="project" value="TreeGrafter"/>
</dbReference>
<dbReference type="STRING" id="1245528.M3J2D1"/>
<evidence type="ECO:0000256" key="5">
    <source>
        <dbReference type="ARBA" id="ARBA00038903"/>
    </source>
</evidence>
<dbReference type="GO" id="GO:0004382">
    <property type="term" value="F:GDP phosphatase activity"/>
    <property type="evidence" value="ECO:0007669"/>
    <property type="project" value="UniProtKB-EC"/>
</dbReference>
<dbReference type="OMA" id="DDVNENC"/>
<evidence type="ECO:0000313" key="10">
    <source>
        <dbReference type="EMBL" id="EMG46023.1"/>
    </source>
</evidence>
<dbReference type="PANTHER" id="PTHR11782">
    <property type="entry name" value="ADENOSINE/GUANOSINE DIPHOSPHATASE"/>
    <property type="match status" value="1"/>
</dbReference>
<protein>
    <recommendedName>
        <fullName evidence="5">guanosine-diphosphatase</fullName>
        <ecNumber evidence="5">3.6.1.42</ecNumber>
    </recommendedName>
</protein>
<dbReference type="eggNOG" id="KOG1385">
    <property type="taxonomic scope" value="Eukaryota"/>
</dbReference>
<keyword evidence="11" id="KW-1185">Reference proteome</keyword>
<organism evidence="10 11">
    <name type="scientific">Candida maltosa (strain Xu316)</name>
    <name type="common">Yeast</name>
    <dbReference type="NCBI Taxonomy" id="1245528"/>
    <lineage>
        <taxon>Eukaryota</taxon>
        <taxon>Fungi</taxon>
        <taxon>Dikarya</taxon>
        <taxon>Ascomycota</taxon>
        <taxon>Saccharomycotina</taxon>
        <taxon>Pichiomycetes</taxon>
        <taxon>Debaryomycetaceae</taxon>
        <taxon>Candida/Lodderomyces clade</taxon>
        <taxon>Candida</taxon>
    </lineage>
</organism>
<dbReference type="Pfam" id="PF01150">
    <property type="entry name" value="GDA1_CD39"/>
    <property type="match status" value="2"/>
</dbReference>
<gene>
    <name evidence="10" type="ORF">G210_3741</name>
</gene>
<dbReference type="GO" id="GO:0017111">
    <property type="term" value="F:ribonucleoside triphosphate phosphatase activity"/>
    <property type="evidence" value="ECO:0007669"/>
    <property type="project" value="TreeGrafter"/>
</dbReference>
<dbReference type="EC" id="3.6.1.42" evidence="5"/>
<dbReference type="GO" id="GO:0006487">
    <property type="term" value="P:protein N-linked glycosylation"/>
    <property type="evidence" value="ECO:0007669"/>
    <property type="project" value="TreeGrafter"/>
</dbReference>
<feature type="transmembrane region" description="Helical" evidence="9">
    <location>
        <begin position="7"/>
        <end position="24"/>
    </location>
</feature>
<proteinExistence type="inferred from homology"/>
<evidence type="ECO:0000256" key="6">
    <source>
        <dbReference type="PIRSR" id="PIRSR600407-1"/>
    </source>
</evidence>
<dbReference type="PANTHER" id="PTHR11782:SF83">
    <property type="entry name" value="GUANOSINE-DIPHOSPHATASE"/>
    <property type="match status" value="1"/>
</dbReference>
<reference evidence="10 11" key="1">
    <citation type="submission" date="2013-02" db="EMBL/GenBank/DDBJ databases">
        <title>Genome sequence of Candida maltosa Xu316, a potential industrial strain for xylitol and ethanol production.</title>
        <authorList>
            <person name="Yu J."/>
            <person name="Wang Q."/>
            <person name="Geng X."/>
            <person name="Bao W."/>
            <person name="He P."/>
            <person name="Cai J."/>
        </authorList>
    </citation>
    <scope>NUCLEOTIDE SEQUENCE [LARGE SCALE GENOMIC DNA]</scope>
    <source>
        <strain evidence="11">Xu316</strain>
    </source>
</reference>
<keyword evidence="9" id="KW-0472">Membrane</keyword>
<comment type="similarity">
    <text evidence="2">Belongs to the GDA1/CD39 NTPase family.</text>
</comment>
<comment type="function">
    <text evidence="4">After transfer of sugars to endogenous macromolecular acceptors, the enzyme converts nucleoside diphosphates to nucleoside monophosphates which in turn exit the Golgi lumen in a coupled antiporter reaction, allowing entry of additional nucleotide sugar from the cytosol.</text>
</comment>
<comment type="caution">
    <text evidence="10">The sequence shown here is derived from an EMBL/GenBank/DDBJ whole genome shotgun (WGS) entry which is preliminary data.</text>
</comment>
<evidence type="ECO:0000256" key="1">
    <source>
        <dbReference type="ARBA" id="ARBA00004323"/>
    </source>
</evidence>
<keyword evidence="9" id="KW-0812">Transmembrane</keyword>
<dbReference type="AlphaFoldDB" id="M3J2D1"/>
<sequence>MLNTRNVRLIVAVIGLFGIFAFFASSQHSLVQHTAIKQATDNTKPIDKIQPPPQQQQESVQKEVDEDEKNTLQGLSHSGTKPPYEIDDTKANDKVLADTSLNANKGGSVVANKDNTDTEIDTKKKPALNEQTIPQDDDVNENCSTAEYVVMVDAGSTGSRVHVYEFNTCIQPPKLIKETFEMLKPGLSSFDTDVVGAAKSLDPLLKIAMDTVPVEKQKQTPIAVKATAGLRLLGEEKSTNTLNQVKTHLQTNYPFKIQDISVITGEEEASYSWFTINYLLGNIGGKEKVPTAAVFDLGGGSTQIVYEVDKDTAVNDDSVDGLMEYTYGDASYKLYQNSYLGFGLMSARQSIIKLLMKEEDAKQTTKDTNVEVVHPCLAPGAVATDVVVNFDDAKVQVNVKGPATKTEVAECRKITDKVFSSFKAPNLSNFANEIYLISYFFDRTIGSVMTIDDIVQLSKLVDLSDPMWALDLNYISSLLTTGYNIASDKEIKTAKTINDNEVGWCLGASLFLLKENTK</sequence>
<accession>M3J2D1</accession>
<dbReference type="Gene3D" id="3.30.420.40">
    <property type="match status" value="1"/>
</dbReference>
<evidence type="ECO:0000256" key="9">
    <source>
        <dbReference type="SAM" id="Phobius"/>
    </source>
</evidence>
<keyword evidence="9" id="KW-1133">Transmembrane helix</keyword>
<dbReference type="GO" id="GO:0009134">
    <property type="term" value="P:nucleoside diphosphate catabolic process"/>
    <property type="evidence" value="ECO:0007669"/>
    <property type="project" value="TreeGrafter"/>
</dbReference>
<evidence type="ECO:0000256" key="7">
    <source>
        <dbReference type="PIRSR" id="PIRSR600407-2"/>
    </source>
</evidence>
<dbReference type="HOGENOM" id="CLU_010246_4_1_1"/>
<evidence type="ECO:0000313" key="11">
    <source>
        <dbReference type="Proteomes" id="UP000011777"/>
    </source>
</evidence>
<dbReference type="InterPro" id="IPR000407">
    <property type="entry name" value="GDA1_CD39_NTPase"/>
</dbReference>
<name>M3J2D1_CANMX</name>